<dbReference type="InterPro" id="IPR033177">
    <property type="entry name" value="PSD-B"/>
</dbReference>
<organism evidence="13 14">
    <name type="scientific">Alkalihalophilus pseudofirmus</name>
    <name type="common">Bacillus pseudofirmus</name>
    <dbReference type="NCBI Taxonomy" id="79885"/>
    <lineage>
        <taxon>Bacteria</taxon>
        <taxon>Bacillati</taxon>
        <taxon>Bacillota</taxon>
        <taxon>Bacilli</taxon>
        <taxon>Bacillales</taxon>
        <taxon>Bacillaceae</taxon>
        <taxon>Alkalihalophilus</taxon>
    </lineage>
</organism>
<dbReference type="PANTHER" id="PTHR10067:SF6">
    <property type="entry name" value="PHOSPHATIDYLSERINE DECARBOXYLASE PROENZYME, MITOCHONDRIAL"/>
    <property type="match status" value="1"/>
</dbReference>
<evidence type="ECO:0000256" key="4">
    <source>
        <dbReference type="ARBA" id="ARBA00022516"/>
    </source>
</evidence>
<comment type="pathway">
    <text evidence="2">Lipid metabolism.</text>
</comment>
<dbReference type="RefSeq" id="WP_323467372.1">
    <property type="nucleotide sequence ID" value="NZ_CP144224.1"/>
</dbReference>
<evidence type="ECO:0000256" key="10">
    <source>
        <dbReference type="ARBA" id="ARBA00023264"/>
    </source>
</evidence>
<keyword evidence="7" id="KW-0865">Zymogen</keyword>
<evidence type="ECO:0000256" key="12">
    <source>
        <dbReference type="ARBA" id="ARBA00024326"/>
    </source>
</evidence>
<dbReference type="EMBL" id="JAWJAY010000004">
    <property type="protein sequence ID" value="MDV2886744.1"/>
    <property type="molecule type" value="Genomic_DNA"/>
</dbReference>
<keyword evidence="10" id="KW-1208">Phospholipid metabolism</keyword>
<keyword evidence="11" id="KW-0670">Pyruvate</keyword>
<keyword evidence="8" id="KW-0594">Phospholipid biosynthesis</keyword>
<comment type="caution">
    <text evidence="13">The sequence shown here is derived from an EMBL/GenBank/DDBJ whole genome shotgun (WGS) entry which is preliminary data.</text>
</comment>
<dbReference type="NCBIfam" id="TIGR00163">
    <property type="entry name" value="PS_decarb"/>
    <property type="match status" value="1"/>
</dbReference>
<dbReference type="GO" id="GO:0006646">
    <property type="term" value="P:phosphatidylethanolamine biosynthetic process"/>
    <property type="evidence" value="ECO:0007669"/>
    <property type="project" value="TreeGrafter"/>
</dbReference>
<name>A0AAJ2NQG7_ALKPS</name>
<sequence>MVKQSLYRLFIELSNHKMNSLLLKNFAESKMSRRVNRSFAKTFNLNEQEMLEPVHSYKSLHELFIRRLKPESRPINQLEDILVSPVDGILAEQHILAPDVAFHVKGQDYTLEEMLGSSEAAEKYDGGVVMVLYLSPSHYHRIHSPADAEITKQWTLGGRSYPVNNIGLRYGRRPLSRNYRVITELNVSGKQLAVVKVGAMNVNTIELTHKNSTLSRGEEMGYFSFGSTVVLVGEKGLMELADKQTPADVLMGQKLTNRVN</sequence>
<dbReference type="PANTHER" id="PTHR10067">
    <property type="entry name" value="PHOSPHATIDYLSERINE DECARBOXYLASE"/>
    <property type="match status" value="1"/>
</dbReference>
<keyword evidence="4" id="KW-0444">Lipid biosynthesis</keyword>
<evidence type="ECO:0000256" key="11">
    <source>
        <dbReference type="ARBA" id="ARBA00023317"/>
    </source>
</evidence>
<keyword evidence="5" id="KW-0210">Decarboxylase</keyword>
<evidence type="ECO:0000256" key="6">
    <source>
        <dbReference type="ARBA" id="ARBA00023098"/>
    </source>
</evidence>
<proteinExistence type="predicted"/>
<accession>A0AAJ2NQG7</accession>
<evidence type="ECO:0000256" key="2">
    <source>
        <dbReference type="ARBA" id="ARBA00005189"/>
    </source>
</evidence>
<dbReference type="GO" id="GO:0004609">
    <property type="term" value="F:phosphatidylserine decarboxylase activity"/>
    <property type="evidence" value="ECO:0007669"/>
    <property type="project" value="UniProtKB-EC"/>
</dbReference>
<keyword evidence="6" id="KW-0443">Lipid metabolism</keyword>
<dbReference type="Pfam" id="PF02666">
    <property type="entry name" value="PS_Dcarbxylase"/>
    <property type="match status" value="1"/>
</dbReference>
<evidence type="ECO:0000256" key="8">
    <source>
        <dbReference type="ARBA" id="ARBA00023209"/>
    </source>
</evidence>
<dbReference type="EC" id="4.1.1.65" evidence="3"/>
<evidence type="ECO:0000256" key="5">
    <source>
        <dbReference type="ARBA" id="ARBA00022793"/>
    </source>
</evidence>
<evidence type="ECO:0000256" key="1">
    <source>
        <dbReference type="ARBA" id="ARBA00001928"/>
    </source>
</evidence>
<evidence type="ECO:0000313" key="14">
    <source>
        <dbReference type="Proteomes" id="UP001285636"/>
    </source>
</evidence>
<evidence type="ECO:0000256" key="9">
    <source>
        <dbReference type="ARBA" id="ARBA00023239"/>
    </source>
</evidence>
<reference evidence="13" key="1">
    <citation type="submission" date="2023-10" db="EMBL/GenBank/DDBJ databases">
        <title>Screening of Alkalihalophilus pseudofirmusBZ-TG-HK211 and Its Alleviation of Salt Stress on Rapeseed Growth.</title>
        <authorList>
            <person name="Zhao B."/>
            <person name="Guo T."/>
        </authorList>
    </citation>
    <scope>NUCLEOTIDE SEQUENCE</scope>
    <source>
        <strain evidence="13">BZ-TG-HK211</strain>
    </source>
</reference>
<dbReference type="Proteomes" id="UP001285636">
    <property type="component" value="Unassembled WGS sequence"/>
</dbReference>
<dbReference type="AlphaFoldDB" id="A0AAJ2NQG7"/>
<gene>
    <name evidence="13" type="ORF">RYX45_16245</name>
</gene>
<dbReference type="InterPro" id="IPR003817">
    <property type="entry name" value="PS_Dcarbxylase"/>
</dbReference>
<comment type="cofactor">
    <cofactor evidence="1">
        <name>pyruvate</name>
        <dbReference type="ChEBI" id="CHEBI:15361"/>
    </cofactor>
</comment>
<evidence type="ECO:0000256" key="7">
    <source>
        <dbReference type="ARBA" id="ARBA00023145"/>
    </source>
</evidence>
<dbReference type="NCBIfam" id="NF002853">
    <property type="entry name" value="PRK03140.1"/>
    <property type="match status" value="1"/>
</dbReference>
<evidence type="ECO:0000313" key="13">
    <source>
        <dbReference type="EMBL" id="MDV2886744.1"/>
    </source>
</evidence>
<comment type="pathway">
    <text evidence="12">Phospholipid metabolism; phosphatidylethanolamine biosynthesis.</text>
</comment>
<keyword evidence="9 13" id="KW-0456">Lyase</keyword>
<protein>
    <recommendedName>
        <fullName evidence="3">phosphatidylserine decarboxylase</fullName>
        <ecNumber evidence="3">4.1.1.65</ecNumber>
    </recommendedName>
</protein>
<evidence type="ECO:0000256" key="3">
    <source>
        <dbReference type="ARBA" id="ARBA00012243"/>
    </source>
</evidence>